<evidence type="ECO:0008006" key="14">
    <source>
        <dbReference type="Google" id="ProtNLM"/>
    </source>
</evidence>
<proteinExistence type="inferred from homology"/>
<dbReference type="VEuPathDB" id="FungiDB:BTJ68_06014"/>
<name>A0A3M6W588_HORWE</name>
<dbReference type="Proteomes" id="UP000281245">
    <property type="component" value="Unassembled WGS sequence"/>
</dbReference>
<dbReference type="Proteomes" id="UP000271337">
    <property type="component" value="Unassembled WGS sequence"/>
</dbReference>
<dbReference type="GO" id="GO:0051382">
    <property type="term" value="P:kinetochore assembly"/>
    <property type="evidence" value="ECO:0007669"/>
    <property type="project" value="TreeGrafter"/>
</dbReference>
<gene>
    <name evidence="11" type="ORF">D0867_08383</name>
    <name evidence="10" type="ORF">D0869_13357</name>
</gene>
<dbReference type="OrthoDB" id="1884855at2759"/>
<organism evidence="10 13">
    <name type="scientific">Hortaea werneckii</name>
    <name type="common">Black yeast</name>
    <name type="synonym">Cladosporium werneckii</name>
    <dbReference type="NCBI Taxonomy" id="91943"/>
    <lineage>
        <taxon>Eukaryota</taxon>
        <taxon>Fungi</taxon>
        <taxon>Dikarya</taxon>
        <taxon>Ascomycota</taxon>
        <taxon>Pezizomycotina</taxon>
        <taxon>Dothideomycetes</taxon>
        <taxon>Dothideomycetidae</taxon>
        <taxon>Mycosphaerellales</taxon>
        <taxon>Teratosphaeriaceae</taxon>
        <taxon>Hortaea</taxon>
    </lineage>
</organism>
<feature type="non-terminal residue" evidence="10">
    <location>
        <position position="1"/>
    </location>
</feature>
<reference evidence="12 13" key="1">
    <citation type="journal article" date="2018" name="BMC Genomics">
        <title>Genomic evidence for intraspecific hybridization in a clonal and extremely halotolerant yeast.</title>
        <authorList>
            <person name="Gostincar C."/>
            <person name="Stajich J.E."/>
            <person name="Zupancic J."/>
            <person name="Zalar P."/>
            <person name="Gunde-Cimerman N."/>
        </authorList>
    </citation>
    <scope>NUCLEOTIDE SEQUENCE [LARGE SCALE GENOMIC DNA]</scope>
    <source>
        <strain evidence="10 13">EXF-6656</strain>
        <strain evidence="11 12">EXF-6669</strain>
    </source>
</reference>
<comment type="caution">
    <text evidence="10">The sequence shown here is derived from an EMBL/GenBank/DDBJ whole genome shotgun (WGS) entry which is preliminary data.</text>
</comment>
<dbReference type="GO" id="GO:0051301">
    <property type="term" value="P:cell division"/>
    <property type="evidence" value="ECO:0007669"/>
    <property type="project" value="UniProtKB-KW"/>
</dbReference>
<accession>A0A3M6W588</accession>
<dbReference type="EMBL" id="QWIJ01001744">
    <property type="protein sequence ID" value="RMX73683.1"/>
    <property type="molecule type" value="Genomic_DNA"/>
</dbReference>
<comment type="subcellular location">
    <subcellularLocation>
        <location evidence="1">Chromosome</location>
        <location evidence="1">Centromere</location>
        <location evidence="1">Kinetochore</location>
    </subcellularLocation>
</comment>
<evidence type="ECO:0000256" key="3">
    <source>
        <dbReference type="ARBA" id="ARBA00022454"/>
    </source>
</evidence>
<keyword evidence="6" id="KW-0995">Kinetochore</keyword>
<dbReference type="PANTHER" id="PTHR14527">
    <property type="entry name" value="PROTEIN MIS12 HOMOLOG"/>
    <property type="match status" value="1"/>
</dbReference>
<evidence type="ECO:0000256" key="7">
    <source>
        <dbReference type="ARBA" id="ARBA00023054"/>
    </source>
</evidence>
<keyword evidence="7" id="KW-0175">Coiled coil</keyword>
<evidence type="ECO:0000313" key="11">
    <source>
        <dbReference type="EMBL" id="RMY10469.1"/>
    </source>
</evidence>
<sequence>LRRLLTSRVSFAPKCLNAPATATLGQHKRDIHIMATSHQIQNALLTEHFRYTPLTLLDDIINTVNELVFRAINAIDEGLSSAPPEVLGFRLQQDRASNLPNEESRKDALLELKQNEIDNGIVQLESLLNATVDKDFDKFEIYTLRNILAVGHGEEARDLASWVQLEHYRNLDLTGSKEAPKPEEVQLQRRKLQESRKLNIMLKAEEARNTAMLQQLRSMTGVKSEESGEAAASSSPFAFLTSSQHTSTSSSSQPLTQNVQYALSHLPALRQHLAQLKESLHVLPNARHTREDGDSKEAKRRRYLDTQAQAAMDRKGVVADEATRAAANAGRRVGREEVEGLEAVAQALSGADEEANLSNQAGEQ</sequence>
<keyword evidence="3" id="KW-0158">Chromosome</keyword>
<dbReference type="GO" id="GO:0005634">
    <property type="term" value="C:nucleus"/>
    <property type="evidence" value="ECO:0007669"/>
    <property type="project" value="InterPro"/>
</dbReference>
<comment type="similarity">
    <text evidence="2">Belongs to the mis12 family.</text>
</comment>
<dbReference type="AlphaFoldDB" id="A0A3M6W588"/>
<evidence type="ECO:0000256" key="6">
    <source>
        <dbReference type="ARBA" id="ARBA00022838"/>
    </source>
</evidence>
<evidence type="ECO:0000256" key="5">
    <source>
        <dbReference type="ARBA" id="ARBA00022776"/>
    </source>
</evidence>
<evidence type="ECO:0000256" key="8">
    <source>
        <dbReference type="ARBA" id="ARBA00023306"/>
    </source>
</evidence>
<dbReference type="InterPro" id="IPR008685">
    <property type="entry name" value="Centromere_Mis12"/>
</dbReference>
<evidence type="ECO:0000256" key="1">
    <source>
        <dbReference type="ARBA" id="ARBA00004629"/>
    </source>
</evidence>
<dbReference type="GO" id="GO:0000070">
    <property type="term" value="P:mitotic sister chromatid segregation"/>
    <property type="evidence" value="ECO:0007669"/>
    <property type="project" value="TreeGrafter"/>
</dbReference>
<dbReference type="EMBL" id="QWIL01000935">
    <property type="protein sequence ID" value="RMY10469.1"/>
    <property type="molecule type" value="Genomic_DNA"/>
</dbReference>
<dbReference type="GO" id="GO:0000444">
    <property type="term" value="C:MIS12/MIND type complex"/>
    <property type="evidence" value="ECO:0007669"/>
    <property type="project" value="TreeGrafter"/>
</dbReference>
<evidence type="ECO:0000256" key="2">
    <source>
        <dbReference type="ARBA" id="ARBA00008643"/>
    </source>
</evidence>
<dbReference type="PANTHER" id="PTHR14527:SF2">
    <property type="entry name" value="PROTEIN MIS12 HOMOLOG"/>
    <property type="match status" value="1"/>
</dbReference>
<evidence type="ECO:0000313" key="13">
    <source>
        <dbReference type="Proteomes" id="UP000281245"/>
    </source>
</evidence>
<evidence type="ECO:0000256" key="9">
    <source>
        <dbReference type="ARBA" id="ARBA00023328"/>
    </source>
</evidence>
<keyword evidence="5" id="KW-0498">Mitosis</keyword>
<evidence type="ECO:0000256" key="4">
    <source>
        <dbReference type="ARBA" id="ARBA00022618"/>
    </source>
</evidence>
<evidence type="ECO:0000313" key="10">
    <source>
        <dbReference type="EMBL" id="RMX73683.1"/>
    </source>
</evidence>
<keyword evidence="8" id="KW-0131">Cell cycle</keyword>
<keyword evidence="9" id="KW-0137">Centromere</keyword>
<keyword evidence="4" id="KW-0132">Cell division</keyword>
<dbReference type="Pfam" id="PF05859">
    <property type="entry name" value="Mis12"/>
    <property type="match status" value="1"/>
</dbReference>
<evidence type="ECO:0000313" key="12">
    <source>
        <dbReference type="Proteomes" id="UP000271337"/>
    </source>
</evidence>
<protein>
    <recommendedName>
        <fullName evidence="14">Mis12 domain-containing protein</fullName>
    </recommendedName>
</protein>